<evidence type="ECO:0000313" key="1">
    <source>
        <dbReference type="EMBL" id="RXF70081.1"/>
    </source>
</evidence>
<gene>
    <name evidence="1" type="ORF">EKH83_09350</name>
</gene>
<protein>
    <submittedName>
        <fullName evidence="1">Crp/Fnr family transcriptional regulator</fullName>
    </submittedName>
</protein>
<accession>A0A4Q0MA29</accession>
<dbReference type="Proteomes" id="UP000290848">
    <property type="component" value="Unassembled WGS sequence"/>
</dbReference>
<reference evidence="1 2" key="1">
    <citation type="submission" date="2018-12" db="EMBL/GenBank/DDBJ databases">
        <title>The Draft Genome Sequence of the Soil Bacterium Pedobacter tournemirensis R1.</title>
        <authorList>
            <person name="He J."/>
        </authorList>
    </citation>
    <scope>NUCLEOTIDE SEQUENCE [LARGE SCALE GENOMIC DNA]</scope>
    <source>
        <strain evidence="1 2">R1</strain>
    </source>
</reference>
<dbReference type="InterPro" id="IPR018490">
    <property type="entry name" value="cNMP-bd_dom_sf"/>
</dbReference>
<name>A0A4Q0MA29_9SPHI</name>
<organism evidence="1 2">
    <name type="scientific">Arcticibacter tournemirensis</name>
    <dbReference type="NCBI Taxonomy" id="699437"/>
    <lineage>
        <taxon>Bacteria</taxon>
        <taxon>Pseudomonadati</taxon>
        <taxon>Bacteroidota</taxon>
        <taxon>Sphingobacteriia</taxon>
        <taxon>Sphingobacteriales</taxon>
        <taxon>Sphingobacteriaceae</taxon>
        <taxon>Arcticibacter</taxon>
    </lineage>
</organism>
<sequence length="191" mass="22394">MDITLLEEKLSEYGDPEPDAITFLKEHITERTVEPNQIILREETPNRRVYFIKEGIAYAEISNEQTERVKWLATTGHFFTDCSSFESLGNSEITIIAGVRSNIQSLGISAFNHLLEFPRMRHIIRKIQKHYHAENAAMLDRFRQMKPLEILRELWESQPDAIRYLKRKTLAAYLGVSRNTLTKLLKQLYQR</sequence>
<comment type="caution">
    <text evidence="1">The sequence shown here is derived from an EMBL/GenBank/DDBJ whole genome shotgun (WGS) entry which is preliminary data.</text>
</comment>
<dbReference type="EMBL" id="RXOC01000005">
    <property type="protein sequence ID" value="RXF70081.1"/>
    <property type="molecule type" value="Genomic_DNA"/>
</dbReference>
<evidence type="ECO:0000313" key="2">
    <source>
        <dbReference type="Proteomes" id="UP000290848"/>
    </source>
</evidence>
<dbReference type="InterPro" id="IPR014710">
    <property type="entry name" value="RmlC-like_jellyroll"/>
</dbReference>
<dbReference type="Gene3D" id="2.60.120.10">
    <property type="entry name" value="Jelly Rolls"/>
    <property type="match status" value="1"/>
</dbReference>
<dbReference type="RefSeq" id="WP_128769154.1">
    <property type="nucleotide sequence ID" value="NZ_RXOC01000005.1"/>
</dbReference>
<proteinExistence type="predicted"/>
<dbReference type="SUPFAM" id="SSF51206">
    <property type="entry name" value="cAMP-binding domain-like"/>
    <property type="match status" value="1"/>
</dbReference>
<dbReference type="AlphaFoldDB" id="A0A4Q0MA29"/>